<evidence type="ECO:0000313" key="1">
    <source>
        <dbReference type="EMBL" id="MDC0746716.1"/>
    </source>
</evidence>
<dbReference type="RefSeq" id="WP_271925091.1">
    <property type="nucleotide sequence ID" value="NZ_JAQNDO010000001.1"/>
</dbReference>
<dbReference type="Proteomes" id="UP001221411">
    <property type="component" value="Unassembled WGS sequence"/>
</dbReference>
<gene>
    <name evidence="1" type="ORF">POL67_35640</name>
</gene>
<organism evidence="1 2">
    <name type="scientific">Polyangium mundeleinium</name>
    <dbReference type="NCBI Taxonomy" id="2995306"/>
    <lineage>
        <taxon>Bacteria</taxon>
        <taxon>Pseudomonadati</taxon>
        <taxon>Myxococcota</taxon>
        <taxon>Polyangia</taxon>
        <taxon>Polyangiales</taxon>
        <taxon>Polyangiaceae</taxon>
        <taxon>Polyangium</taxon>
    </lineage>
</organism>
<protein>
    <recommendedName>
        <fullName evidence="3">Lipoprotein</fullName>
    </recommendedName>
</protein>
<sequence>MLLCAPFAALVMGCSTTATISRINEPDIEGKIISADDGILMVETRAGHDSIPLLSVTDIDHPGNVAATIGTLLTGYGVANIIVGAPDCERGGAAYCLGVFLPATIGLPLMIWGFTTWGKSQYAATPRSPRSDVSFTVLPAASFEKKNTFLGANATVSF</sequence>
<name>A0ABT5EY44_9BACT</name>
<evidence type="ECO:0008006" key="3">
    <source>
        <dbReference type="Google" id="ProtNLM"/>
    </source>
</evidence>
<keyword evidence="2" id="KW-1185">Reference proteome</keyword>
<reference evidence="1 2" key="1">
    <citation type="submission" date="2022-11" db="EMBL/GenBank/DDBJ databases">
        <title>Minimal conservation of predation-associated metabolite biosynthetic gene clusters underscores biosynthetic potential of Myxococcota including descriptions for ten novel species: Archangium lansinium sp. nov., Myxococcus landrumus sp. nov., Nannocystis bai.</title>
        <authorList>
            <person name="Ahearne A."/>
            <person name="Stevens C."/>
            <person name="Dowd S."/>
        </authorList>
    </citation>
    <scope>NUCLEOTIDE SEQUENCE [LARGE SCALE GENOMIC DNA]</scope>
    <source>
        <strain evidence="1 2">RJM3</strain>
    </source>
</reference>
<dbReference type="EMBL" id="JAQNDO010000001">
    <property type="protein sequence ID" value="MDC0746716.1"/>
    <property type="molecule type" value="Genomic_DNA"/>
</dbReference>
<comment type="caution">
    <text evidence="1">The sequence shown here is derived from an EMBL/GenBank/DDBJ whole genome shotgun (WGS) entry which is preliminary data.</text>
</comment>
<proteinExistence type="predicted"/>
<accession>A0ABT5EY44</accession>
<evidence type="ECO:0000313" key="2">
    <source>
        <dbReference type="Proteomes" id="UP001221411"/>
    </source>
</evidence>